<sequence length="102" mass="10552">MSSANASGGKQASGKPQGVSHNVGGNTDINAESGGTKSVKGSDPAAKQAHTTTTSEKHWGTTQKYQTEEEAYSDQYGRAGGKGGQNDKNNKEEPDPTKLVDA</sequence>
<protein>
    <submittedName>
        <fullName evidence="2">Uncharacterized protein</fullName>
    </submittedName>
</protein>
<proteinExistence type="predicted"/>
<dbReference type="VEuPathDB" id="FungiDB:SPPG_02922"/>
<organism evidence="2 3">
    <name type="scientific">Spizellomyces punctatus (strain DAOM BR117)</name>
    <dbReference type="NCBI Taxonomy" id="645134"/>
    <lineage>
        <taxon>Eukaryota</taxon>
        <taxon>Fungi</taxon>
        <taxon>Fungi incertae sedis</taxon>
        <taxon>Chytridiomycota</taxon>
        <taxon>Chytridiomycota incertae sedis</taxon>
        <taxon>Chytridiomycetes</taxon>
        <taxon>Spizellomycetales</taxon>
        <taxon>Spizellomycetaceae</taxon>
        <taxon>Spizellomyces</taxon>
    </lineage>
</organism>
<gene>
    <name evidence="2" type="ORF">SPPG_02922</name>
</gene>
<accession>A0A0L0HN17</accession>
<feature type="compositionally biased region" description="Basic and acidic residues" evidence="1">
    <location>
        <begin position="88"/>
        <end position="102"/>
    </location>
</feature>
<evidence type="ECO:0000256" key="1">
    <source>
        <dbReference type="SAM" id="MobiDB-lite"/>
    </source>
</evidence>
<reference evidence="2 3" key="1">
    <citation type="submission" date="2009-08" db="EMBL/GenBank/DDBJ databases">
        <title>The Genome Sequence of Spizellomyces punctatus strain DAOM BR117.</title>
        <authorList>
            <consortium name="The Broad Institute Genome Sequencing Platform"/>
            <person name="Russ C."/>
            <person name="Cuomo C."/>
            <person name="Shea T."/>
            <person name="Young S.K."/>
            <person name="Zeng Q."/>
            <person name="Koehrsen M."/>
            <person name="Haas B."/>
            <person name="Borodovsky M."/>
            <person name="Guigo R."/>
            <person name="Alvarado L."/>
            <person name="Berlin A."/>
            <person name="Bochicchio J."/>
            <person name="Borenstein D."/>
            <person name="Chapman S."/>
            <person name="Chen Z."/>
            <person name="Engels R."/>
            <person name="Freedman E."/>
            <person name="Gellesch M."/>
            <person name="Goldberg J."/>
            <person name="Griggs A."/>
            <person name="Gujja S."/>
            <person name="Heiman D."/>
            <person name="Hepburn T."/>
            <person name="Howarth C."/>
            <person name="Jen D."/>
            <person name="Larson L."/>
            <person name="Lewis B."/>
            <person name="Mehta T."/>
            <person name="Park D."/>
            <person name="Pearson M."/>
            <person name="Roberts A."/>
            <person name="Saif S."/>
            <person name="Shenoy N."/>
            <person name="Sisk P."/>
            <person name="Stolte C."/>
            <person name="Sykes S."/>
            <person name="Thomson T."/>
            <person name="Walk T."/>
            <person name="White J."/>
            <person name="Yandava C."/>
            <person name="Burger G."/>
            <person name="Gray M.W."/>
            <person name="Holland P.W.H."/>
            <person name="King N."/>
            <person name="Lang F.B.F."/>
            <person name="Roger A.J."/>
            <person name="Ruiz-Trillo I."/>
            <person name="Lander E."/>
            <person name="Nusbaum C."/>
        </authorList>
    </citation>
    <scope>NUCLEOTIDE SEQUENCE [LARGE SCALE GENOMIC DNA]</scope>
    <source>
        <strain evidence="2 3">DAOM BR117</strain>
    </source>
</reference>
<feature type="compositionally biased region" description="Polar residues" evidence="1">
    <location>
        <begin position="49"/>
        <end position="65"/>
    </location>
</feature>
<name>A0A0L0HN17_SPIPD</name>
<dbReference type="InParanoid" id="A0A0L0HN17"/>
<dbReference type="GeneID" id="27686475"/>
<evidence type="ECO:0000313" key="2">
    <source>
        <dbReference type="EMBL" id="KND02458.1"/>
    </source>
</evidence>
<evidence type="ECO:0000313" key="3">
    <source>
        <dbReference type="Proteomes" id="UP000053201"/>
    </source>
</evidence>
<dbReference type="RefSeq" id="XP_016610497.1">
    <property type="nucleotide sequence ID" value="XM_016751208.1"/>
</dbReference>
<keyword evidence="3" id="KW-1185">Reference proteome</keyword>
<feature type="compositionally biased region" description="Polar residues" evidence="1">
    <location>
        <begin position="1"/>
        <end position="10"/>
    </location>
</feature>
<feature type="region of interest" description="Disordered" evidence="1">
    <location>
        <begin position="1"/>
        <end position="102"/>
    </location>
</feature>
<dbReference type="EMBL" id="KQ257453">
    <property type="protein sequence ID" value="KND02458.1"/>
    <property type="molecule type" value="Genomic_DNA"/>
</dbReference>
<dbReference type="AlphaFoldDB" id="A0A0L0HN17"/>
<feature type="compositionally biased region" description="Polar residues" evidence="1">
    <location>
        <begin position="19"/>
        <end position="36"/>
    </location>
</feature>
<dbReference type="Proteomes" id="UP000053201">
    <property type="component" value="Unassembled WGS sequence"/>
</dbReference>